<evidence type="ECO:0000313" key="5">
    <source>
        <dbReference type="Proteomes" id="UP001556367"/>
    </source>
</evidence>
<comment type="caution">
    <text evidence="4">The sequence shown here is derived from an EMBL/GenBank/DDBJ whole genome shotgun (WGS) entry which is preliminary data.</text>
</comment>
<keyword evidence="5" id="KW-1185">Reference proteome</keyword>
<feature type="repeat" description="WD" evidence="3">
    <location>
        <begin position="109"/>
        <end position="152"/>
    </location>
</feature>
<keyword evidence="2" id="KW-0677">Repeat</keyword>
<dbReference type="InterPro" id="IPR015943">
    <property type="entry name" value="WD40/YVTN_repeat-like_dom_sf"/>
</dbReference>
<evidence type="ECO:0008006" key="6">
    <source>
        <dbReference type="Google" id="ProtNLM"/>
    </source>
</evidence>
<protein>
    <recommendedName>
        <fullName evidence="6">Mitotic checkpoint protein and poly(A)+ RNA export protein</fullName>
    </recommendedName>
</protein>
<organism evidence="4 5">
    <name type="scientific">Hohenbuehelia grisea</name>
    <dbReference type="NCBI Taxonomy" id="104357"/>
    <lineage>
        <taxon>Eukaryota</taxon>
        <taxon>Fungi</taxon>
        <taxon>Dikarya</taxon>
        <taxon>Basidiomycota</taxon>
        <taxon>Agaricomycotina</taxon>
        <taxon>Agaricomycetes</taxon>
        <taxon>Agaricomycetidae</taxon>
        <taxon>Agaricales</taxon>
        <taxon>Pleurotineae</taxon>
        <taxon>Pleurotaceae</taxon>
        <taxon>Hohenbuehelia</taxon>
    </lineage>
</organism>
<accession>A0ABR3JG10</accession>
<feature type="repeat" description="WD" evidence="3">
    <location>
        <begin position="68"/>
        <end position="109"/>
    </location>
</feature>
<dbReference type="PANTHER" id="PTHR10971">
    <property type="entry name" value="MRNA EXPORT FACTOR AND BUB3"/>
    <property type="match status" value="1"/>
</dbReference>
<dbReference type="Gene3D" id="2.130.10.10">
    <property type="entry name" value="YVTN repeat-like/Quinoprotein amine dehydrogenase"/>
    <property type="match status" value="1"/>
</dbReference>
<feature type="repeat" description="WD" evidence="3">
    <location>
        <begin position="24"/>
        <end position="65"/>
    </location>
</feature>
<dbReference type="InterPro" id="IPR036322">
    <property type="entry name" value="WD40_repeat_dom_sf"/>
</dbReference>
<dbReference type="Pfam" id="PF00400">
    <property type="entry name" value="WD40"/>
    <property type="match status" value="4"/>
</dbReference>
<dbReference type="EMBL" id="JASNQZ010000007">
    <property type="protein sequence ID" value="KAL0954549.1"/>
    <property type="molecule type" value="Genomic_DNA"/>
</dbReference>
<evidence type="ECO:0000256" key="3">
    <source>
        <dbReference type="PROSITE-ProRule" id="PRU00221"/>
    </source>
</evidence>
<dbReference type="Proteomes" id="UP001556367">
    <property type="component" value="Unassembled WGS sequence"/>
</dbReference>
<evidence type="ECO:0000313" key="4">
    <source>
        <dbReference type="EMBL" id="KAL0954549.1"/>
    </source>
</evidence>
<dbReference type="PROSITE" id="PS50082">
    <property type="entry name" value="WD_REPEATS_2"/>
    <property type="match status" value="3"/>
</dbReference>
<dbReference type="SMART" id="SM00320">
    <property type="entry name" value="WD40"/>
    <property type="match status" value="4"/>
</dbReference>
<dbReference type="PROSITE" id="PS50294">
    <property type="entry name" value="WD_REPEATS_REGION"/>
    <property type="match status" value="1"/>
</dbReference>
<proteinExistence type="predicted"/>
<reference evidence="5" key="1">
    <citation type="submission" date="2024-06" db="EMBL/GenBank/DDBJ databases">
        <title>Multi-omics analyses provide insights into the biosynthesis of the anticancer antibiotic pleurotin in Hohenbuehelia grisea.</title>
        <authorList>
            <person name="Weaver J.A."/>
            <person name="Alberti F."/>
        </authorList>
    </citation>
    <scope>NUCLEOTIDE SEQUENCE [LARGE SCALE GENOMIC DNA]</scope>
    <source>
        <strain evidence="5">T-177</strain>
    </source>
</reference>
<dbReference type="SUPFAM" id="SSF50978">
    <property type="entry name" value="WD40 repeat-like"/>
    <property type="match status" value="1"/>
</dbReference>
<sequence>MAFLKAAARPTDPKIVAKPDDLLVNPPTDSISSISFSTQGDYLAVGSWDNTVSVYEVPNTRQAARRAVFHHQAPVLSVCWDKAGQNIISGSVDNTAQLFDCQTGQTRQVAQHEAPIRNVKWVETPGAGLLATGSWDRTLKYWDLRTNQPAATIHLPERCFSMDVRYPWLVAATADERCVIYNLNNPGTPFKYAAAPKKMQTRVISINPVASKVWYALGYVEGRVGIQYIEDQHASNDYSFKCHRQNSSPTKNDAALVYPVNDIAFHPVHGTFSTCGGDGHHAFWDGEKRTRSAILETAPAPIVAGAFNRTGAIYAYGVSYDWHRGYSGMTPGVPVQVKLHACRAEETRPSLNKA</sequence>
<evidence type="ECO:0000256" key="1">
    <source>
        <dbReference type="ARBA" id="ARBA00022574"/>
    </source>
</evidence>
<dbReference type="InterPro" id="IPR001680">
    <property type="entry name" value="WD40_rpt"/>
</dbReference>
<gene>
    <name evidence="4" type="ORF">HGRIS_003515</name>
</gene>
<evidence type="ECO:0000256" key="2">
    <source>
        <dbReference type="ARBA" id="ARBA00022737"/>
    </source>
</evidence>
<keyword evidence="1 3" id="KW-0853">WD repeat</keyword>
<name>A0ABR3JG10_9AGAR</name>